<feature type="domain" description="Thiolase C-terminal" evidence="9">
    <location>
        <begin position="265"/>
        <end position="384"/>
    </location>
</feature>
<evidence type="ECO:0000256" key="4">
    <source>
        <dbReference type="ARBA" id="ARBA00022679"/>
    </source>
</evidence>
<dbReference type="RefSeq" id="WP_086275209.1">
    <property type="nucleotide sequence ID" value="NZ_NGKU01000001.1"/>
</dbReference>
<evidence type="ECO:0000313" key="11">
    <source>
        <dbReference type="Proteomes" id="UP000195043"/>
    </source>
</evidence>
<keyword evidence="4" id="KW-0808">Transferase</keyword>
<evidence type="ECO:0000259" key="8">
    <source>
        <dbReference type="Pfam" id="PF00108"/>
    </source>
</evidence>
<dbReference type="EC" id="2.3.1.9" evidence="3"/>
<dbReference type="InterPro" id="IPR002155">
    <property type="entry name" value="Thiolase"/>
</dbReference>
<evidence type="ECO:0000256" key="3">
    <source>
        <dbReference type="ARBA" id="ARBA00012705"/>
    </source>
</evidence>
<dbReference type="SUPFAM" id="SSF53901">
    <property type="entry name" value="Thiolase-like"/>
    <property type="match status" value="2"/>
</dbReference>
<keyword evidence="5" id="KW-0560">Oxidoreductase</keyword>
<dbReference type="InterPro" id="IPR020615">
    <property type="entry name" value="Thiolase_acyl_enz_int_AS"/>
</dbReference>
<dbReference type="Pfam" id="PF02803">
    <property type="entry name" value="Thiolase_C"/>
    <property type="match status" value="1"/>
</dbReference>
<dbReference type="InterPro" id="IPR016039">
    <property type="entry name" value="Thiolase-like"/>
</dbReference>
<reference evidence="10 11" key="1">
    <citation type="submission" date="2017-05" db="EMBL/GenBank/DDBJ databases">
        <title>The Genome Sequence of Enterococcus sp. 8G7_MSG3316.</title>
        <authorList>
            <consortium name="The Broad Institute Genomics Platform"/>
            <consortium name="The Broad Institute Genomic Center for Infectious Diseases"/>
            <person name="Earl A."/>
            <person name="Manson A."/>
            <person name="Schwartman J."/>
            <person name="Gilmore M."/>
            <person name="Abouelleil A."/>
            <person name="Cao P."/>
            <person name="Chapman S."/>
            <person name="Cusick C."/>
            <person name="Shea T."/>
            <person name="Young S."/>
            <person name="Neafsey D."/>
            <person name="Nusbaum C."/>
            <person name="Birren B."/>
        </authorList>
    </citation>
    <scope>NUCLEOTIDE SEQUENCE [LARGE SCALE GENOMIC DNA]</scope>
    <source>
        <strain evidence="10 11">8G7_MSG3316</strain>
    </source>
</reference>
<evidence type="ECO:0000256" key="1">
    <source>
        <dbReference type="ARBA" id="ARBA00007661"/>
    </source>
</evidence>
<dbReference type="Gene3D" id="3.90.770.10">
    <property type="entry name" value="3-hydroxy-3-methylglutaryl-coenzyme A Reductase, Chain A, domain 2"/>
    <property type="match status" value="1"/>
</dbReference>
<dbReference type="InterPro" id="IPR020617">
    <property type="entry name" value="Thiolase_C"/>
</dbReference>
<evidence type="ECO:0000256" key="6">
    <source>
        <dbReference type="ARBA" id="ARBA00023315"/>
    </source>
</evidence>
<dbReference type="STRING" id="1834191.A5886_002229"/>
<sequence length="817" mass="86479">MEEVVIIDAIRTPIGKYHGSLKEYSAVELGTAAAKAILARNQGLQEEINQVVIGNVLQAGNGQNPGRQVALKSGLSAEIPASTINEVCGSGMKAILMGMEQIQLNKATVVLTGGIESMTNAPLFSFYNKAEDQYSKPVSTMMHDGLTDAFSSQPMGLTAENVAERYGVSREEQDAYAYASQMKAVAAQKNKQFAKEIVSLTNSERIVDQDEGIRPGTTIDQLASLKTVFKENGTVTAGNASTINDGAAMVLLASKSYCEAHQIPYLAVVKGIVEVGYDPEIMGISPIKAISKLLKEQQVSIDDIAIFEINEAFAASSIVVERELGLDPKKVNRYGGGISLGHAIGATGARIATTLAYQLQDTQQKWGVASLCVGGGLGLAMLLENPAIEGQSETEQVKKKAKFYALSPDERLAQLVDHQLITPEEQAVFKTMALNEDIANHLIENQISEVEIPLGAGIGLTVDSKAYTVPLATEEPSVIAAMSNGAKMAGGIKTTATERLLRGQIVLMAIQDSDAVIAQIHQAEAAIFTAAEESYPSIYKRGGGLRRIEVRSFDAADSSLNTNYLSIDLLVDVKDAMGANIINTILEGVTKKIREWFPDVDVLFSILSNFATESLVTATCAVPFSVLSKTGNGAEVAANICHASDFAQLDPYRAATHNKGIMNGVEALILATGNDTRAVSAACHTYASRNGQTRGLATWRMEDTHLVGEITLPLAIATVGGATRILPKAAAALALTNVQSAAELASLAAAVGLVQNLAALRALVSEGIQQGHMRMQARALAIAVGAAGAEIDAVAQALASEKMDQAKALTILEQLRK</sequence>
<protein>
    <recommendedName>
        <fullName evidence="3">acetyl-CoA C-acetyltransferase</fullName>
        <ecNumber evidence="3">2.3.1.9</ecNumber>
    </recommendedName>
    <alternativeName>
        <fullName evidence="7">Acetoacetyl-CoA thiolase</fullName>
    </alternativeName>
</protein>
<evidence type="ECO:0000259" key="9">
    <source>
        <dbReference type="Pfam" id="PF02803"/>
    </source>
</evidence>
<dbReference type="InterPro" id="IPR002202">
    <property type="entry name" value="HMG_CoA_Rdtase"/>
</dbReference>
<evidence type="ECO:0000256" key="7">
    <source>
        <dbReference type="ARBA" id="ARBA00030755"/>
    </source>
</evidence>
<dbReference type="CDD" id="cd00751">
    <property type="entry name" value="thiolase"/>
    <property type="match status" value="1"/>
</dbReference>
<proteinExistence type="inferred from homology"/>
<dbReference type="SUPFAM" id="SSF55035">
    <property type="entry name" value="NAD-binding domain of HMG-CoA reductase"/>
    <property type="match status" value="1"/>
</dbReference>
<dbReference type="PROSITE" id="PS00099">
    <property type="entry name" value="THIOLASE_3"/>
    <property type="match status" value="1"/>
</dbReference>
<dbReference type="Gene3D" id="1.10.8.660">
    <property type="match status" value="1"/>
</dbReference>
<dbReference type="Pfam" id="PF00108">
    <property type="entry name" value="Thiolase_N"/>
    <property type="match status" value="1"/>
</dbReference>
<dbReference type="Gene3D" id="3.30.70.420">
    <property type="entry name" value="Hydroxymethylglutaryl-CoA reductase, class I/II, NAD/NADP-binding domain"/>
    <property type="match status" value="1"/>
</dbReference>
<dbReference type="EMBL" id="NGKU01000001">
    <property type="protein sequence ID" value="OTN77149.1"/>
    <property type="molecule type" value="Genomic_DNA"/>
</dbReference>
<dbReference type="InterPro" id="IPR009029">
    <property type="entry name" value="HMG_CoA_Rdtase_sub-bd_dom_sf"/>
</dbReference>
<dbReference type="FunFam" id="3.40.47.10:FF:000010">
    <property type="entry name" value="Acetyl-CoA acetyltransferase (Thiolase)"/>
    <property type="match status" value="1"/>
</dbReference>
<dbReference type="InterPro" id="IPR020616">
    <property type="entry name" value="Thiolase_N"/>
</dbReference>
<keyword evidence="6" id="KW-0012">Acyltransferase</keyword>
<dbReference type="NCBIfam" id="TIGR01930">
    <property type="entry name" value="AcCoA-C-Actrans"/>
    <property type="match status" value="1"/>
</dbReference>
<dbReference type="InterPro" id="IPR004553">
    <property type="entry name" value="HMG_CoA_Rdtase_bac-typ"/>
</dbReference>
<comment type="similarity">
    <text evidence="1">Belongs to the HMG-CoA reductase family.</text>
</comment>
<dbReference type="CDD" id="cd00644">
    <property type="entry name" value="HMG-CoA_reductase_classII"/>
    <property type="match status" value="1"/>
</dbReference>
<dbReference type="NCBIfam" id="TIGR00532">
    <property type="entry name" value="HMG_CoA_R_NAD"/>
    <property type="match status" value="1"/>
</dbReference>
<dbReference type="Proteomes" id="UP000195043">
    <property type="component" value="Unassembled WGS sequence"/>
</dbReference>
<name>A0A242A8A0_9ENTE</name>
<dbReference type="GO" id="GO:0015936">
    <property type="term" value="P:coenzyme A metabolic process"/>
    <property type="evidence" value="ECO:0007669"/>
    <property type="project" value="InterPro"/>
</dbReference>
<dbReference type="Pfam" id="PF00368">
    <property type="entry name" value="HMG-CoA_red"/>
    <property type="match status" value="1"/>
</dbReference>
<dbReference type="InterPro" id="IPR020610">
    <property type="entry name" value="Thiolase_AS"/>
</dbReference>
<comment type="caution">
    <text evidence="10">The sequence shown here is derived from an EMBL/GenBank/DDBJ whole genome shotgun (WGS) entry which is preliminary data.</text>
</comment>
<dbReference type="PANTHER" id="PTHR18919">
    <property type="entry name" value="ACETYL-COA C-ACYLTRANSFERASE"/>
    <property type="match status" value="1"/>
</dbReference>
<dbReference type="Gene3D" id="3.40.47.10">
    <property type="match status" value="2"/>
</dbReference>
<comment type="similarity">
    <text evidence="2">Belongs to the thiolase-like superfamily. Thiolase family.</text>
</comment>
<dbReference type="OrthoDB" id="9764892at2"/>
<dbReference type="PRINTS" id="PR00071">
    <property type="entry name" value="HMGCOARDTASE"/>
</dbReference>
<dbReference type="PROSITE" id="PS00098">
    <property type="entry name" value="THIOLASE_1"/>
    <property type="match status" value="1"/>
</dbReference>
<organism evidence="10 11">
    <name type="scientific">Candidatus Enterococcus testudinis</name>
    <dbReference type="NCBI Taxonomy" id="1834191"/>
    <lineage>
        <taxon>Bacteria</taxon>
        <taxon>Bacillati</taxon>
        <taxon>Bacillota</taxon>
        <taxon>Bacilli</taxon>
        <taxon>Lactobacillales</taxon>
        <taxon>Enterococcaceae</taxon>
        <taxon>Enterococcus</taxon>
    </lineage>
</organism>
<gene>
    <name evidence="10" type="ORF">A5886_002229</name>
</gene>
<dbReference type="InterPro" id="IPR023074">
    <property type="entry name" value="HMG_CoA_Rdtase_cat_sf"/>
</dbReference>
<dbReference type="SUPFAM" id="SSF56542">
    <property type="entry name" value="Substrate-binding domain of HMG-CoA reductase"/>
    <property type="match status" value="1"/>
</dbReference>
<dbReference type="GO" id="GO:0003985">
    <property type="term" value="F:acetyl-CoA C-acetyltransferase activity"/>
    <property type="evidence" value="ECO:0007669"/>
    <property type="project" value="UniProtKB-EC"/>
</dbReference>
<accession>A0A242A8A0</accession>
<evidence type="ECO:0000256" key="5">
    <source>
        <dbReference type="ARBA" id="ARBA00023002"/>
    </source>
</evidence>
<feature type="domain" description="Thiolase N-terminal" evidence="8">
    <location>
        <begin position="4"/>
        <end position="256"/>
    </location>
</feature>
<dbReference type="InterPro" id="IPR009023">
    <property type="entry name" value="HMG_CoA_Rdtase_NAD(P)-bd_sf"/>
</dbReference>
<dbReference type="AlphaFoldDB" id="A0A242A8A0"/>
<evidence type="ECO:0000313" key="10">
    <source>
        <dbReference type="EMBL" id="OTN77149.1"/>
    </source>
</evidence>
<dbReference type="PROSITE" id="PS50065">
    <property type="entry name" value="HMG_COA_REDUCTASE_4"/>
    <property type="match status" value="1"/>
</dbReference>
<keyword evidence="11" id="KW-1185">Reference proteome</keyword>
<dbReference type="PANTHER" id="PTHR18919:SF107">
    <property type="entry name" value="ACETYL-COA ACETYLTRANSFERASE, CYTOSOLIC"/>
    <property type="match status" value="1"/>
</dbReference>
<dbReference type="GO" id="GO:0004420">
    <property type="term" value="F:hydroxymethylglutaryl-CoA reductase (NADPH) activity"/>
    <property type="evidence" value="ECO:0007669"/>
    <property type="project" value="InterPro"/>
</dbReference>
<evidence type="ECO:0000256" key="2">
    <source>
        <dbReference type="ARBA" id="ARBA00010982"/>
    </source>
</evidence>